<comment type="caution">
    <text evidence="1">The sequence shown here is derived from an EMBL/GenBank/DDBJ whole genome shotgun (WGS) entry which is preliminary data.</text>
</comment>
<dbReference type="Proteomes" id="UP000051335">
    <property type="component" value="Unassembled WGS sequence"/>
</dbReference>
<dbReference type="InterPro" id="IPR036316">
    <property type="entry name" value="Pili_assmbl_chap_C_dom_sf"/>
</dbReference>
<proteinExistence type="predicted"/>
<dbReference type="SUPFAM" id="SSF49584">
    <property type="entry name" value="Periplasmic chaperone C-domain"/>
    <property type="match status" value="1"/>
</dbReference>
<reference evidence="1 2" key="1">
    <citation type="submission" date="2015-09" db="EMBL/GenBank/DDBJ databases">
        <title>Genome announcement of multiple Pseudomonas syringae strains.</title>
        <authorList>
            <person name="Thakur S."/>
            <person name="Wang P.W."/>
            <person name="Gong Y."/>
            <person name="Weir B.S."/>
            <person name="Guttman D.S."/>
        </authorList>
    </citation>
    <scope>NUCLEOTIDE SEQUENCE [LARGE SCALE GENOMIC DNA]</scope>
    <source>
        <strain evidence="1 2">ICMP17001</strain>
    </source>
</reference>
<organism evidence="1 2">
    <name type="scientific">Pseudomonas syringae pv. coryli</name>
    <dbReference type="NCBI Taxonomy" id="317659"/>
    <lineage>
        <taxon>Bacteria</taxon>
        <taxon>Pseudomonadati</taxon>
        <taxon>Pseudomonadota</taxon>
        <taxon>Gammaproteobacteria</taxon>
        <taxon>Pseudomonadales</taxon>
        <taxon>Pseudomonadaceae</taxon>
        <taxon>Pseudomonas</taxon>
    </lineage>
</organism>
<dbReference type="PATRIC" id="fig|317659.3.peg.3895"/>
<dbReference type="InterPro" id="IPR013783">
    <property type="entry name" value="Ig-like_fold"/>
</dbReference>
<keyword evidence="2" id="KW-1185">Reference proteome</keyword>
<dbReference type="AlphaFoldDB" id="A0A0P9MKB9"/>
<dbReference type="Gene3D" id="2.60.40.10">
    <property type="entry name" value="Immunoglobulins"/>
    <property type="match status" value="1"/>
</dbReference>
<accession>A0A0P9MKB9</accession>
<sequence length="55" mass="6015">MLAPHQRLRIPLQHTPANAPLLLSFVSLNDYGGQVPYQATLTHKQPVNAGKASPR</sequence>
<evidence type="ECO:0000313" key="2">
    <source>
        <dbReference type="Proteomes" id="UP000051335"/>
    </source>
</evidence>
<evidence type="ECO:0000313" key="1">
    <source>
        <dbReference type="EMBL" id="KPW92437.1"/>
    </source>
</evidence>
<protein>
    <submittedName>
        <fullName evidence="1">Putative pilin chaperone</fullName>
    </submittedName>
</protein>
<gene>
    <name evidence="1" type="ORF">ALO75_02508</name>
</gene>
<name>A0A0P9MKB9_9PSED</name>
<dbReference type="EMBL" id="LJQC01000835">
    <property type="protein sequence ID" value="KPW92437.1"/>
    <property type="molecule type" value="Genomic_DNA"/>
</dbReference>